<dbReference type="Proteomes" id="UP000035963">
    <property type="component" value="Unassembled WGS sequence"/>
</dbReference>
<accession>A0A0J1CNB6</accession>
<proteinExistence type="predicted"/>
<name>A0A0J1CNB6_9BURK</name>
<dbReference type="AlphaFoldDB" id="A0A0J1CNB6"/>
<dbReference type="OrthoDB" id="8911592at2"/>
<protein>
    <submittedName>
        <fullName evidence="1">Uncharacterized protein</fullName>
    </submittedName>
</protein>
<dbReference type="RefSeq" id="WP_047896128.1">
    <property type="nucleotide sequence ID" value="NZ_AEJF01000185.1"/>
</dbReference>
<comment type="caution">
    <text evidence="1">The sequence shown here is derived from an EMBL/GenBank/DDBJ whole genome shotgun (WGS) entry which is preliminary data.</text>
</comment>
<organism evidence="1 2">
    <name type="scientific">Caballeronia mineralivorans PML1(12)</name>
    <dbReference type="NCBI Taxonomy" id="908627"/>
    <lineage>
        <taxon>Bacteria</taxon>
        <taxon>Pseudomonadati</taxon>
        <taxon>Pseudomonadota</taxon>
        <taxon>Betaproteobacteria</taxon>
        <taxon>Burkholderiales</taxon>
        <taxon>Burkholderiaceae</taxon>
        <taxon>Caballeronia</taxon>
    </lineage>
</organism>
<evidence type="ECO:0000313" key="1">
    <source>
        <dbReference type="EMBL" id="KLU22230.1"/>
    </source>
</evidence>
<reference evidence="1 2" key="1">
    <citation type="journal article" date="2015" name="Genome Announc.">
        <title>Draft Genome Sequence of Burkholderia sp. Strain PML1(12), an Ectomycorrhizosphere-Inhabiting Bacterium with Effective Mineral-Weathering Ability.</title>
        <authorList>
            <person name="Uroz S."/>
            <person name="Oger P."/>
        </authorList>
    </citation>
    <scope>NUCLEOTIDE SEQUENCE [LARGE SCALE GENOMIC DNA]</scope>
    <source>
        <strain evidence="2">PML1(12)</strain>
    </source>
</reference>
<evidence type="ECO:0000313" key="2">
    <source>
        <dbReference type="Proteomes" id="UP000035963"/>
    </source>
</evidence>
<sequence length="164" mass="18601">MSAYSNAVKDYVERYKKEVRNDGLVDPHDVAAWAYKNGLHKPNIKTVIDAIAADISQVFREEYRTDPSGKRYRAKHAVNSKGKDNRTLALWADIDDVNAPHGHFVRSFGQRRIQIVGDCFQLKNDVDVYNEKDPAREQINLVLDFTNDVEELQLPIKDSGGKAA</sequence>
<gene>
    <name evidence="1" type="ORF">EOS_31525</name>
</gene>
<keyword evidence="2" id="KW-1185">Reference proteome</keyword>
<dbReference type="EMBL" id="AEJF01000185">
    <property type="protein sequence ID" value="KLU22230.1"/>
    <property type="molecule type" value="Genomic_DNA"/>
</dbReference>
<dbReference type="PATRIC" id="fig|908627.4.peg.7033"/>